<reference evidence="2" key="1">
    <citation type="submission" date="2021-10" db="EMBL/GenBank/DDBJ databases">
        <authorList>
            <person name="Piombo E."/>
        </authorList>
    </citation>
    <scope>NUCLEOTIDE SEQUENCE</scope>
</reference>
<organism evidence="2 3">
    <name type="scientific">Clonostachys solani</name>
    <dbReference type="NCBI Taxonomy" id="160281"/>
    <lineage>
        <taxon>Eukaryota</taxon>
        <taxon>Fungi</taxon>
        <taxon>Dikarya</taxon>
        <taxon>Ascomycota</taxon>
        <taxon>Pezizomycotina</taxon>
        <taxon>Sordariomycetes</taxon>
        <taxon>Hypocreomycetidae</taxon>
        <taxon>Hypocreales</taxon>
        <taxon>Bionectriaceae</taxon>
        <taxon>Clonostachys</taxon>
    </lineage>
</organism>
<feature type="region of interest" description="Disordered" evidence="1">
    <location>
        <begin position="163"/>
        <end position="205"/>
    </location>
</feature>
<feature type="compositionally biased region" description="Gly residues" evidence="1">
    <location>
        <begin position="163"/>
        <end position="174"/>
    </location>
</feature>
<feature type="compositionally biased region" description="Basic and acidic residues" evidence="1">
    <location>
        <begin position="189"/>
        <end position="205"/>
    </location>
</feature>
<dbReference type="EMBL" id="CABFOC020000063">
    <property type="protein sequence ID" value="CAH0056248.1"/>
    <property type="molecule type" value="Genomic_DNA"/>
</dbReference>
<keyword evidence="3" id="KW-1185">Reference proteome</keyword>
<evidence type="ECO:0000256" key="1">
    <source>
        <dbReference type="SAM" id="MobiDB-lite"/>
    </source>
</evidence>
<sequence length="205" mass="21199">MLLASISDPGLGVERVDFNLVDDGPYSGVGLLDCFHELLNLATNSPRQARLFAAVGTVQQEQVDVAQAARLDRLGDGALDGIVRGLVVGELGGVEDVLAAQTLGVLRPKQEVLDGQAGLALVVVHLRAVEAAVAQGEGGSYRVSGFPAAHLVEAQLDPGHGDGGIGKGGFGFDGNNGEPVGKTGKCRQRHGERGDVERWCGAEAE</sequence>
<comment type="caution">
    <text evidence="2">The sequence shown here is derived from an EMBL/GenBank/DDBJ whole genome shotgun (WGS) entry which is preliminary data.</text>
</comment>
<dbReference type="AlphaFoldDB" id="A0A9N9ZJ31"/>
<evidence type="ECO:0000313" key="2">
    <source>
        <dbReference type="EMBL" id="CAH0056248.1"/>
    </source>
</evidence>
<dbReference type="Proteomes" id="UP000775872">
    <property type="component" value="Unassembled WGS sequence"/>
</dbReference>
<name>A0A9N9ZJ31_9HYPO</name>
<dbReference type="OrthoDB" id="10516896at2759"/>
<accession>A0A9N9ZJ31</accession>
<gene>
    <name evidence="2" type="ORF">CSOL1703_00006185</name>
</gene>
<proteinExistence type="predicted"/>
<evidence type="ECO:0000313" key="3">
    <source>
        <dbReference type="Proteomes" id="UP000775872"/>
    </source>
</evidence>
<protein>
    <submittedName>
        <fullName evidence="2">Uncharacterized protein</fullName>
    </submittedName>
</protein>